<evidence type="ECO:0000313" key="3">
    <source>
        <dbReference type="Proteomes" id="UP000050741"/>
    </source>
</evidence>
<reference evidence="3" key="1">
    <citation type="submission" date="2013-12" db="EMBL/GenBank/DDBJ databases">
        <authorList>
            <person name="Aslett M."/>
        </authorList>
    </citation>
    <scope>NUCLEOTIDE SEQUENCE [LARGE SCALE GENOMIC DNA]</scope>
    <source>
        <strain evidence="3">Lindley</strain>
    </source>
</reference>
<dbReference type="AlphaFoldDB" id="A0A183CET0"/>
<dbReference type="WBParaSite" id="GPLIN_001138500">
    <property type="protein sequence ID" value="GPLIN_001138500"/>
    <property type="gene ID" value="GPLIN_001138500"/>
</dbReference>
<accession>A0A183CET0</accession>
<evidence type="ECO:0000313" key="4">
    <source>
        <dbReference type="WBParaSite" id="GPLIN_001138500"/>
    </source>
</evidence>
<evidence type="ECO:0000256" key="1">
    <source>
        <dbReference type="SAM" id="MobiDB-lite"/>
    </source>
</evidence>
<dbReference type="Proteomes" id="UP000050741">
    <property type="component" value="Unassembled WGS sequence"/>
</dbReference>
<feature type="chain" id="PRO_5008147484" evidence="2">
    <location>
        <begin position="24"/>
        <end position="305"/>
    </location>
</feature>
<feature type="region of interest" description="Disordered" evidence="1">
    <location>
        <begin position="87"/>
        <end position="109"/>
    </location>
</feature>
<protein>
    <submittedName>
        <fullName evidence="4">Signal peptide-containing protein</fullName>
    </submittedName>
</protein>
<organism evidence="3 4">
    <name type="scientific">Globodera pallida</name>
    <name type="common">Potato cyst nematode worm</name>
    <name type="synonym">Heterodera pallida</name>
    <dbReference type="NCBI Taxonomy" id="36090"/>
    <lineage>
        <taxon>Eukaryota</taxon>
        <taxon>Metazoa</taxon>
        <taxon>Ecdysozoa</taxon>
        <taxon>Nematoda</taxon>
        <taxon>Chromadorea</taxon>
        <taxon>Rhabditida</taxon>
        <taxon>Tylenchina</taxon>
        <taxon>Tylenchomorpha</taxon>
        <taxon>Tylenchoidea</taxon>
        <taxon>Heteroderidae</taxon>
        <taxon>Heteroderinae</taxon>
        <taxon>Globodera</taxon>
    </lineage>
</organism>
<reference evidence="3" key="2">
    <citation type="submission" date="2014-05" db="EMBL/GenBank/DDBJ databases">
        <title>The genome and life-stage specific transcriptomes of Globodera pallida elucidate key aspects of plant parasitism by a cyst nematode.</title>
        <authorList>
            <person name="Cotton J.A."/>
            <person name="Lilley C.J."/>
            <person name="Jones L.M."/>
            <person name="Kikuchi T."/>
            <person name="Reid A.J."/>
            <person name="Thorpe P."/>
            <person name="Tsai I.J."/>
            <person name="Beasley H."/>
            <person name="Blok V."/>
            <person name="Cock P.J.A."/>
            <person name="Van den Akker S.E."/>
            <person name="Holroyd N."/>
            <person name="Hunt M."/>
            <person name="Mantelin S."/>
            <person name="Naghra H."/>
            <person name="Pain A."/>
            <person name="Palomares-Rius J.E."/>
            <person name="Zarowiecki M."/>
            <person name="Berriman M."/>
            <person name="Jones J.T."/>
            <person name="Urwin P.E."/>
        </authorList>
    </citation>
    <scope>NUCLEOTIDE SEQUENCE [LARGE SCALE GENOMIC DNA]</scope>
    <source>
        <strain evidence="3">Lindley</strain>
    </source>
</reference>
<feature type="compositionally biased region" description="Polar residues" evidence="1">
    <location>
        <begin position="95"/>
        <end position="106"/>
    </location>
</feature>
<evidence type="ECO:0000256" key="2">
    <source>
        <dbReference type="SAM" id="SignalP"/>
    </source>
</evidence>
<keyword evidence="3" id="KW-1185">Reference proteome</keyword>
<feature type="signal peptide" evidence="2">
    <location>
        <begin position="1"/>
        <end position="23"/>
    </location>
</feature>
<keyword evidence="2" id="KW-0732">Signal</keyword>
<name>A0A183CET0_GLOPA</name>
<sequence length="305" mass="35058">MLYNFSLLIALLSSITFATLTIAEDVKQLKVSIYPPPVADDYCYQVTIYCNSSDRCEGVDGPTVKLIAEQTLLGKMLAQQNVVEGQFSENDEQNNDNASAGSTVKNRSQDIVERKKADYTIKCPLNERLKQCANNEVFIKIVKILAVGPARNNEEKLLTLKTMTIAQFEGTKQFMFDFEKEYRKTFKIVSHMHNKLYEFTVRFKKVSGANNQGFLLQQNFVVYHKELRGHTVDVTVPITKAHKISERRGDIEIKINYKKNDHGDGQKDETIVKMYSIDEKMWNEFETFFIDLNEQKVKANKPKVK</sequence>
<proteinExistence type="predicted"/>
<reference evidence="4" key="3">
    <citation type="submission" date="2016-06" db="UniProtKB">
        <authorList>
            <consortium name="WormBaseParasite"/>
        </authorList>
    </citation>
    <scope>IDENTIFICATION</scope>
</reference>